<keyword evidence="1" id="KW-0812">Transmembrane</keyword>
<proteinExistence type="predicted"/>
<dbReference type="OrthoDB" id="5487286at2"/>
<evidence type="ECO:0000313" key="3">
    <source>
        <dbReference type="Proteomes" id="UP000075260"/>
    </source>
</evidence>
<comment type="caution">
    <text evidence="2">The sequence shown here is derived from an EMBL/GenBank/DDBJ whole genome shotgun (WGS) entry which is preliminary data.</text>
</comment>
<dbReference type="Gene3D" id="3.30.450.20">
    <property type="entry name" value="PAS domain"/>
    <property type="match status" value="1"/>
</dbReference>
<dbReference type="Proteomes" id="UP000075260">
    <property type="component" value="Unassembled WGS sequence"/>
</dbReference>
<evidence type="ECO:0000256" key="1">
    <source>
        <dbReference type="SAM" id="Phobius"/>
    </source>
</evidence>
<dbReference type="SUPFAM" id="SSF103190">
    <property type="entry name" value="Sensory domain-like"/>
    <property type="match status" value="1"/>
</dbReference>
<evidence type="ECO:0000313" key="2">
    <source>
        <dbReference type="EMBL" id="KYF72072.1"/>
    </source>
</evidence>
<dbReference type="AlphaFoldDB" id="A0A150QW70"/>
<feature type="transmembrane region" description="Helical" evidence="1">
    <location>
        <begin position="291"/>
        <end position="313"/>
    </location>
</feature>
<name>A0A150QW70_SORCE</name>
<evidence type="ECO:0008006" key="4">
    <source>
        <dbReference type="Google" id="ProtNLM"/>
    </source>
</evidence>
<dbReference type="InterPro" id="IPR029151">
    <property type="entry name" value="Sensor-like_sf"/>
</dbReference>
<accession>A0A150QW70</accession>
<sequence length="482" mass="50677">MRGKIIAVFAVIVLMVGGLAYALARASLGQIASPGEAPRALAAAMAQLQVDGLVLERWLASHASDPKLREPFNAGTAPARAEAATSAANAIREAVAASPELARTPPSLVVLVDTKGVVLGRNASALMRGDNIGAVYPSLKRAIEQGVTGSDVWVSRARNEQLLASYAPIRNDDGQIIGAVAVGTALNDERLTNASERTSGRLLVVAMQSGEGLDVVAKSRDAPPQLVAALTASPAKDGALHALSSGRMVDIGGLSGEYSAVGHALDGYGDGRRAVLLSIAQLRTPGLASSLLWPMLGVTALGLVLVVIAAYFLDAYISQPVSEIEDGLLAIMNGRTDLRFGIEHAELGGLVFRLNSLLNQLLGVQEDETDAEGRPSRAPTSASFRDALEVDERMAALSADEIPADAKALLEEPEDAYNARIFAEYIAAKRSLGDPVDHITRDAFVARLKASEQELGQKHGKPMRYKVEVRGKEIVLLAVPLA</sequence>
<keyword evidence="1" id="KW-0472">Membrane</keyword>
<keyword evidence="1" id="KW-1133">Transmembrane helix</keyword>
<protein>
    <recommendedName>
        <fullName evidence="4">HAMP domain-containing protein</fullName>
    </recommendedName>
</protein>
<gene>
    <name evidence="2" type="ORF">BE15_28730</name>
</gene>
<dbReference type="EMBL" id="JEMA01000292">
    <property type="protein sequence ID" value="KYF72072.1"/>
    <property type="molecule type" value="Genomic_DNA"/>
</dbReference>
<dbReference type="NCBIfam" id="NF041621">
    <property type="entry name" value="MXAN_5187_C_dom"/>
    <property type="match status" value="1"/>
</dbReference>
<reference evidence="2 3" key="1">
    <citation type="submission" date="2014-02" db="EMBL/GenBank/DDBJ databases">
        <title>The small core and large imbalanced accessory genome model reveals a collaborative survival strategy of Sorangium cellulosum strains in nature.</title>
        <authorList>
            <person name="Han K."/>
            <person name="Peng R."/>
            <person name="Blom J."/>
            <person name="Li Y.-Z."/>
        </authorList>
    </citation>
    <scope>NUCLEOTIDE SEQUENCE [LARGE SCALE GENOMIC DNA]</scope>
    <source>
        <strain evidence="2 3">So0008-312</strain>
    </source>
</reference>
<organism evidence="2 3">
    <name type="scientific">Sorangium cellulosum</name>
    <name type="common">Polyangium cellulosum</name>
    <dbReference type="NCBI Taxonomy" id="56"/>
    <lineage>
        <taxon>Bacteria</taxon>
        <taxon>Pseudomonadati</taxon>
        <taxon>Myxococcota</taxon>
        <taxon>Polyangia</taxon>
        <taxon>Polyangiales</taxon>
        <taxon>Polyangiaceae</taxon>
        <taxon>Sorangium</taxon>
    </lineage>
</organism>